<evidence type="ECO:0000313" key="1">
    <source>
        <dbReference type="EMBL" id="BAT87651.1"/>
    </source>
</evidence>
<dbReference type="Proteomes" id="UP000291084">
    <property type="component" value="Chromosome 5"/>
</dbReference>
<gene>
    <name evidence="1" type="primary">Vigan.05G104100</name>
    <name evidence="1" type="ORF">VIGAN_05104100</name>
</gene>
<proteinExistence type="predicted"/>
<evidence type="ECO:0000313" key="2">
    <source>
        <dbReference type="Proteomes" id="UP000291084"/>
    </source>
</evidence>
<organism evidence="1 2">
    <name type="scientific">Vigna angularis var. angularis</name>
    <dbReference type="NCBI Taxonomy" id="157739"/>
    <lineage>
        <taxon>Eukaryota</taxon>
        <taxon>Viridiplantae</taxon>
        <taxon>Streptophyta</taxon>
        <taxon>Embryophyta</taxon>
        <taxon>Tracheophyta</taxon>
        <taxon>Spermatophyta</taxon>
        <taxon>Magnoliopsida</taxon>
        <taxon>eudicotyledons</taxon>
        <taxon>Gunneridae</taxon>
        <taxon>Pentapetalae</taxon>
        <taxon>rosids</taxon>
        <taxon>fabids</taxon>
        <taxon>Fabales</taxon>
        <taxon>Fabaceae</taxon>
        <taxon>Papilionoideae</taxon>
        <taxon>50 kb inversion clade</taxon>
        <taxon>NPAAA clade</taxon>
        <taxon>indigoferoid/millettioid clade</taxon>
        <taxon>Phaseoleae</taxon>
        <taxon>Vigna</taxon>
    </lineage>
</organism>
<sequence length="99" mass="11176">LIIIKRRLKIVSYLHRNFTFLTIRFNVSIGPKQYVNHQFNSNKKSITPEIPNFPISANPNPQNQRTTGTLNLNSILPLLSPNHGVTALTPQTAKISFPL</sequence>
<keyword evidence="2" id="KW-1185">Reference proteome</keyword>
<feature type="non-terminal residue" evidence="1">
    <location>
        <position position="1"/>
    </location>
</feature>
<dbReference type="EMBL" id="AP015038">
    <property type="protein sequence ID" value="BAT87651.1"/>
    <property type="molecule type" value="Genomic_DNA"/>
</dbReference>
<name>A0A0S3S4A4_PHAAN</name>
<reference evidence="1 2" key="1">
    <citation type="journal article" date="2015" name="Sci. Rep.">
        <title>The power of single molecule real-time sequencing technology in the de novo assembly of a eukaryotic genome.</title>
        <authorList>
            <person name="Sakai H."/>
            <person name="Naito K."/>
            <person name="Ogiso-Tanaka E."/>
            <person name="Takahashi Y."/>
            <person name="Iseki K."/>
            <person name="Muto C."/>
            <person name="Satou K."/>
            <person name="Teruya K."/>
            <person name="Shiroma A."/>
            <person name="Shimoji M."/>
            <person name="Hirano T."/>
            <person name="Itoh T."/>
            <person name="Kaga A."/>
            <person name="Tomooka N."/>
        </authorList>
    </citation>
    <scope>NUCLEOTIDE SEQUENCE [LARGE SCALE GENOMIC DNA]</scope>
    <source>
        <strain evidence="2">cv. Shumari</strain>
    </source>
</reference>
<accession>A0A0S3S4A4</accession>
<protein>
    <submittedName>
        <fullName evidence="1">Uncharacterized protein</fullName>
    </submittedName>
</protein>
<dbReference type="AlphaFoldDB" id="A0A0S3S4A4"/>